<name>S5ZFK4_GEOG3</name>
<dbReference type="STRING" id="1921421.M493_14485"/>
<dbReference type="GO" id="GO:0006508">
    <property type="term" value="P:proteolysis"/>
    <property type="evidence" value="ECO:0007669"/>
    <property type="project" value="UniProtKB-KW"/>
</dbReference>
<evidence type="ECO:0000256" key="4">
    <source>
        <dbReference type="ARBA" id="ARBA00022676"/>
    </source>
</evidence>
<keyword evidence="12" id="KW-0511">Multifunctional enzyme</keyword>
<dbReference type="InterPro" id="IPR003961">
    <property type="entry name" value="FN3_dom"/>
</dbReference>
<evidence type="ECO:0000256" key="15">
    <source>
        <dbReference type="ARBA" id="ARBA00049902"/>
    </source>
</evidence>
<dbReference type="Gene3D" id="1.10.3810.10">
    <property type="entry name" value="Biosynthetic peptidoglycan transglycosylase-like"/>
    <property type="match status" value="1"/>
</dbReference>
<keyword evidence="2" id="KW-0121">Carboxypeptidase</keyword>
<evidence type="ECO:0000256" key="6">
    <source>
        <dbReference type="ARBA" id="ARBA00022692"/>
    </source>
</evidence>
<evidence type="ECO:0000256" key="14">
    <source>
        <dbReference type="ARBA" id="ARBA00034000"/>
    </source>
</evidence>
<dbReference type="InterPro" id="IPR001460">
    <property type="entry name" value="PCN-bd_Tpept"/>
</dbReference>
<dbReference type="PANTHER" id="PTHR32282">
    <property type="entry name" value="BINDING PROTEIN TRANSPEPTIDASE, PUTATIVE-RELATED"/>
    <property type="match status" value="1"/>
</dbReference>
<dbReference type="EMBL" id="CP006254">
    <property type="protein sequence ID" value="AGT33135.1"/>
    <property type="molecule type" value="Genomic_DNA"/>
</dbReference>
<dbReference type="InterPro" id="IPR001264">
    <property type="entry name" value="Glyco_trans_51"/>
</dbReference>
<keyword evidence="21" id="KW-1185">Reference proteome</keyword>
<evidence type="ECO:0000256" key="10">
    <source>
        <dbReference type="ARBA" id="ARBA00022989"/>
    </source>
</evidence>
<dbReference type="Gene3D" id="3.90.1310.40">
    <property type="match status" value="1"/>
</dbReference>
<dbReference type="Pfam" id="PF00912">
    <property type="entry name" value="Transgly"/>
    <property type="match status" value="1"/>
</dbReference>
<dbReference type="GO" id="GO:0030288">
    <property type="term" value="C:outer membrane-bounded periplasmic space"/>
    <property type="evidence" value="ECO:0007669"/>
    <property type="project" value="TreeGrafter"/>
</dbReference>
<keyword evidence="5" id="KW-0808">Transferase</keyword>
<evidence type="ECO:0000256" key="8">
    <source>
        <dbReference type="ARBA" id="ARBA00022960"/>
    </source>
</evidence>
<feature type="domain" description="Penicillin-binding protein transpeptidase" evidence="18">
    <location>
        <begin position="407"/>
        <end position="647"/>
    </location>
</feature>
<comment type="catalytic activity">
    <reaction evidence="14">
        <text>Preferential cleavage: (Ac)2-L-Lys-D-Ala-|-D-Ala. Also transpeptidation of peptidyl-alanyl moieties that are N-acyl substituents of D-alanine.</text>
        <dbReference type="EC" id="3.4.16.4"/>
    </reaction>
</comment>
<keyword evidence="8" id="KW-0133">Cell shape</keyword>
<feature type="domain" description="Glycosyl transferase family 51" evidence="19">
    <location>
        <begin position="84"/>
        <end position="270"/>
    </location>
</feature>
<dbReference type="SUPFAM" id="SSF56601">
    <property type="entry name" value="beta-lactamase/transpeptidase-like"/>
    <property type="match status" value="1"/>
</dbReference>
<dbReference type="GO" id="GO:0008955">
    <property type="term" value="F:peptidoglycan glycosyltransferase activity"/>
    <property type="evidence" value="ECO:0007669"/>
    <property type="project" value="UniProtKB-EC"/>
</dbReference>
<reference evidence="20 21" key="1">
    <citation type="journal article" date="2014" name="Genome Announc.">
        <title>Complete Genome Sequence of the Thermophilic Polychlorinated Biphenyl Degrader Geobacillus sp. Strain JF8 (NBRC 109937).</title>
        <authorList>
            <person name="Shintani M."/>
            <person name="Ohtsubo Y."/>
            <person name="Fukuda K."/>
            <person name="Hosoyama A."/>
            <person name="Ohji S."/>
            <person name="Yamazoe A."/>
            <person name="Fujita N."/>
            <person name="Nagata Y."/>
            <person name="Tsuda M."/>
            <person name="Hatta T."/>
            <person name="Kimbara K."/>
        </authorList>
    </citation>
    <scope>NUCLEOTIDE SEQUENCE [LARGE SCALE GENOMIC DNA]</scope>
    <source>
        <strain evidence="20 21">JF8</strain>
    </source>
</reference>
<dbReference type="SUPFAM" id="SSF53955">
    <property type="entry name" value="Lysozyme-like"/>
    <property type="match status" value="1"/>
</dbReference>
<evidence type="ECO:0000256" key="1">
    <source>
        <dbReference type="ARBA" id="ARBA00022475"/>
    </source>
</evidence>
<evidence type="ECO:0000256" key="7">
    <source>
        <dbReference type="ARBA" id="ARBA00022801"/>
    </source>
</evidence>
<dbReference type="RefSeq" id="WP_020960925.1">
    <property type="nucleotide sequence ID" value="NC_022080.4"/>
</dbReference>
<evidence type="ECO:0000256" key="2">
    <source>
        <dbReference type="ARBA" id="ARBA00022645"/>
    </source>
</evidence>
<evidence type="ECO:0000259" key="19">
    <source>
        <dbReference type="Pfam" id="PF00912"/>
    </source>
</evidence>
<evidence type="ECO:0000313" key="20">
    <source>
        <dbReference type="EMBL" id="AGT33135.1"/>
    </source>
</evidence>
<evidence type="ECO:0000256" key="16">
    <source>
        <dbReference type="SAM" id="MobiDB-lite"/>
    </source>
</evidence>
<sequence length="916" mass="101390">MEQKQFRASLQKVWHYFSLTYDVVWNVTLILLIAALCLVCLAVGAGAGYFAFLVKDMAVPSQDKMKSEIYSYEETSHMYFANGVYLGRFRSDLDREAVPLSDVSPYVVQAVIATEDEHFYEHDGVVPKAVIRAMFQEVTNSPIKSGGSTLTQQLVKNQLLTSEVSFERKAKEMLLALRLERFFSKEEILEAYLNVVPFGRSSSGRNIAGIQAAAQGVFGVDAKELNLAQAAFLAGLPQNPFVYTPFAADGRLKQDISAGLKRMKTVLYRMKRAGYISEAQYQEALAYDVAKHFAPPKPSPFERYPFLTMEIERRAKDVLAETFAKRDGHSAKEWARDADLRRRYLGEAEKALRQGGLRIYTTIDKDIYERMQEVAARYPYYGRDRVYRTQDKQTGKTVIHRQPVEVGAMLIENKTGKIISFVGGRDYGREQLNHATQAYRSNGSTMKPLLVYAPAMEMGIVQPGSVIPDLPLSIGSYTPQNADGKMHGLVSARRALQQSYNIPAIRTYMKIQSRHPVDYLHKMGITSVAKQEEANPSLAIGGTHIGVTVEENVNAYATFANYGSFVDAYMIEKITDSDGKIVYEHTSKPVPVFSPQTSYLMIDMMRDVLHGGTASSVPGYLTFSSDWAGKTGTSQDNRDSWFVATNPNVTFGVWIGYDRPAPLESRYKGLSYSRRTQLLWAQFMNAAYRVKPKLIDPPERFLMPGGIVRRAYCAASGFSPSAACEKAGLVRYDLYNAKFTPKQGSEDYLTEGQFVVVDGKRYAALETTPREFVTRGVIVNPALLNQWGIDGTAWAGDALVVGTLKENGRVPAPPAARLSGNQLVWPRHGERDVIGYRVYQVSETGKRQIVATIKEGESASFSALKPGAVYYVTAVDIAGRESAPSGQITLPAAQPANPPAGADNAGGHTAPPPSPR</sequence>
<dbReference type="InterPro" id="IPR023346">
    <property type="entry name" value="Lysozyme-like_dom_sf"/>
</dbReference>
<dbReference type="GO" id="GO:0008658">
    <property type="term" value="F:penicillin binding"/>
    <property type="evidence" value="ECO:0007669"/>
    <property type="project" value="InterPro"/>
</dbReference>
<keyword evidence="1" id="KW-1003">Cell membrane</keyword>
<dbReference type="CDD" id="cd00063">
    <property type="entry name" value="FN3"/>
    <property type="match status" value="1"/>
</dbReference>
<dbReference type="GO" id="GO:0009252">
    <property type="term" value="P:peptidoglycan biosynthetic process"/>
    <property type="evidence" value="ECO:0007669"/>
    <property type="project" value="UniProtKB-KW"/>
</dbReference>
<proteinExistence type="predicted"/>
<dbReference type="InterPro" id="IPR036950">
    <property type="entry name" value="PBP_transglycosylase"/>
</dbReference>
<dbReference type="KEGG" id="gjf:M493_14485"/>
<dbReference type="InterPro" id="IPR050396">
    <property type="entry name" value="Glycosyltr_51/Transpeptidase"/>
</dbReference>
<feature type="compositionally biased region" description="Low complexity" evidence="16">
    <location>
        <begin position="891"/>
        <end position="907"/>
    </location>
</feature>
<dbReference type="InterPro" id="IPR012338">
    <property type="entry name" value="Beta-lactam/transpept-like"/>
</dbReference>
<dbReference type="PANTHER" id="PTHR32282:SF32">
    <property type="entry name" value="PENICILLIN-BINDING PROTEIN 2A"/>
    <property type="match status" value="1"/>
</dbReference>
<keyword evidence="10 17" id="KW-1133">Transmembrane helix</keyword>
<dbReference type="Proteomes" id="UP000015500">
    <property type="component" value="Chromosome"/>
</dbReference>
<keyword evidence="11 17" id="KW-0472">Membrane</keyword>
<dbReference type="Gene3D" id="3.40.710.10">
    <property type="entry name" value="DD-peptidase/beta-lactamase superfamily"/>
    <property type="match status" value="1"/>
</dbReference>
<keyword evidence="9" id="KW-0573">Peptidoglycan synthesis</keyword>
<accession>S5ZFK4</accession>
<dbReference type="OrthoDB" id="9766909at2"/>
<comment type="catalytic activity">
    <reaction evidence="15">
        <text>[GlcNAc-(1-&gt;4)-Mur2Ac(oyl-L-Ala-gamma-D-Glu-L-Lys-D-Ala-D-Ala)](n)-di-trans,octa-cis-undecaprenyl diphosphate + beta-D-GlcNAc-(1-&gt;4)-Mur2Ac(oyl-L-Ala-gamma-D-Glu-L-Lys-D-Ala-D-Ala)-di-trans,octa-cis-undecaprenyl diphosphate = [GlcNAc-(1-&gt;4)-Mur2Ac(oyl-L-Ala-gamma-D-Glu-L-Lys-D-Ala-D-Ala)](n+1)-di-trans,octa-cis-undecaprenyl diphosphate + di-trans,octa-cis-undecaprenyl diphosphate + H(+)</text>
        <dbReference type="Rhea" id="RHEA:23708"/>
        <dbReference type="Rhea" id="RHEA-COMP:9602"/>
        <dbReference type="Rhea" id="RHEA-COMP:9603"/>
        <dbReference type="ChEBI" id="CHEBI:15378"/>
        <dbReference type="ChEBI" id="CHEBI:58405"/>
        <dbReference type="ChEBI" id="CHEBI:60033"/>
        <dbReference type="ChEBI" id="CHEBI:78435"/>
        <dbReference type="EC" id="2.4.99.28"/>
    </reaction>
</comment>
<evidence type="ECO:0000256" key="13">
    <source>
        <dbReference type="ARBA" id="ARBA00023316"/>
    </source>
</evidence>
<evidence type="ECO:0000256" key="5">
    <source>
        <dbReference type="ARBA" id="ARBA00022679"/>
    </source>
</evidence>
<dbReference type="AlphaFoldDB" id="S5ZFK4"/>
<keyword evidence="13" id="KW-0961">Cell wall biogenesis/degradation</keyword>
<dbReference type="GO" id="GO:0009002">
    <property type="term" value="F:serine-type D-Ala-D-Ala carboxypeptidase activity"/>
    <property type="evidence" value="ECO:0007669"/>
    <property type="project" value="UniProtKB-EC"/>
</dbReference>
<evidence type="ECO:0000313" key="21">
    <source>
        <dbReference type="Proteomes" id="UP000015500"/>
    </source>
</evidence>
<keyword evidence="4" id="KW-0328">Glycosyltransferase</keyword>
<feature type="region of interest" description="Disordered" evidence="16">
    <location>
        <begin position="885"/>
        <end position="916"/>
    </location>
</feature>
<dbReference type="PATRIC" id="fig|1345697.3.peg.2842"/>
<gene>
    <name evidence="20" type="ORF">M493_14485</name>
</gene>
<evidence type="ECO:0000259" key="18">
    <source>
        <dbReference type="Pfam" id="PF00905"/>
    </source>
</evidence>
<evidence type="ECO:0000256" key="11">
    <source>
        <dbReference type="ARBA" id="ARBA00023136"/>
    </source>
</evidence>
<keyword evidence="6 17" id="KW-0812">Transmembrane</keyword>
<evidence type="ECO:0000256" key="12">
    <source>
        <dbReference type="ARBA" id="ARBA00023268"/>
    </source>
</evidence>
<protein>
    <submittedName>
        <fullName evidence="20">Peptidoglycan glycosyltransferase</fullName>
    </submittedName>
</protein>
<keyword evidence="7" id="KW-0378">Hydrolase</keyword>
<dbReference type="GO" id="GO:0008360">
    <property type="term" value="P:regulation of cell shape"/>
    <property type="evidence" value="ECO:0007669"/>
    <property type="project" value="UniProtKB-KW"/>
</dbReference>
<dbReference type="InterPro" id="IPR013783">
    <property type="entry name" value="Ig-like_fold"/>
</dbReference>
<evidence type="ECO:0000256" key="17">
    <source>
        <dbReference type="SAM" id="Phobius"/>
    </source>
</evidence>
<evidence type="ECO:0000256" key="9">
    <source>
        <dbReference type="ARBA" id="ARBA00022984"/>
    </source>
</evidence>
<keyword evidence="3" id="KW-0645">Protease</keyword>
<dbReference type="Gene3D" id="2.60.40.10">
    <property type="entry name" value="Immunoglobulins"/>
    <property type="match status" value="1"/>
</dbReference>
<dbReference type="GO" id="GO:0071555">
    <property type="term" value="P:cell wall organization"/>
    <property type="evidence" value="ECO:0007669"/>
    <property type="project" value="UniProtKB-KW"/>
</dbReference>
<feature type="transmembrane region" description="Helical" evidence="17">
    <location>
        <begin position="23"/>
        <end position="54"/>
    </location>
</feature>
<organism evidence="20 21">
    <name type="scientific">Geobacillus genomosp. 3</name>
    <dbReference type="NCBI Taxonomy" id="1921421"/>
    <lineage>
        <taxon>Bacteria</taxon>
        <taxon>Bacillati</taxon>
        <taxon>Bacillota</taxon>
        <taxon>Bacilli</taxon>
        <taxon>Bacillales</taxon>
        <taxon>Anoxybacillaceae</taxon>
        <taxon>Geobacillus</taxon>
    </lineage>
</organism>
<dbReference type="HOGENOM" id="CLU_006354_2_0_9"/>
<dbReference type="Pfam" id="PF00905">
    <property type="entry name" value="Transpeptidase"/>
    <property type="match status" value="1"/>
</dbReference>
<evidence type="ECO:0000256" key="3">
    <source>
        <dbReference type="ARBA" id="ARBA00022670"/>
    </source>
</evidence>